<dbReference type="Gramene" id="PRQ56445">
    <property type="protein sequence ID" value="PRQ56445"/>
    <property type="gene ID" value="RchiOBHm_Chr1g0336501"/>
</dbReference>
<evidence type="ECO:0000313" key="2">
    <source>
        <dbReference type="Proteomes" id="UP000238479"/>
    </source>
</evidence>
<sequence length="78" mass="8942">MLVSLLHMIFLSLEKLEHRCDCLFEHITPEPIRIALSSYQGKLVYCSKQAWDSCPKTDAASYSVSFHSRWIPALMNAI</sequence>
<accession>A0A2P6SCN6</accession>
<dbReference type="EMBL" id="PDCK01000039">
    <property type="protein sequence ID" value="PRQ56445.1"/>
    <property type="molecule type" value="Genomic_DNA"/>
</dbReference>
<dbReference type="AlphaFoldDB" id="A0A2P6SCN6"/>
<evidence type="ECO:0000313" key="1">
    <source>
        <dbReference type="EMBL" id="PRQ56445.1"/>
    </source>
</evidence>
<dbReference type="Proteomes" id="UP000238479">
    <property type="component" value="Chromosome 1"/>
</dbReference>
<comment type="caution">
    <text evidence="1">The sequence shown here is derived from an EMBL/GenBank/DDBJ whole genome shotgun (WGS) entry which is preliminary data.</text>
</comment>
<reference evidence="1 2" key="1">
    <citation type="journal article" date="2018" name="Nat. Genet.">
        <title>The Rosa genome provides new insights in the design of modern roses.</title>
        <authorList>
            <person name="Bendahmane M."/>
        </authorList>
    </citation>
    <scope>NUCLEOTIDE SEQUENCE [LARGE SCALE GENOMIC DNA]</scope>
    <source>
        <strain evidence="2">cv. Old Blush</strain>
    </source>
</reference>
<name>A0A2P6SCN6_ROSCH</name>
<protein>
    <submittedName>
        <fullName evidence="1">Uncharacterized protein</fullName>
    </submittedName>
</protein>
<proteinExistence type="predicted"/>
<gene>
    <name evidence="1" type="ORF">RchiOBHm_Chr1g0336501</name>
</gene>
<keyword evidence="2" id="KW-1185">Reference proteome</keyword>
<organism evidence="1 2">
    <name type="scientific">Rosa chinensis</name>
    <name type="common">China rose</name>
    <dbReference type="NCBI Taxonomy" id="74649"/>
    <lineage>
        <taxon>Eukaryota</taxon>
        <taxon>Viridiplantae</taxon>
        <taxon>Streptophyta</taxon>
        <taxon>Embryophyta</taxon>
        <taxon>Tracheophyta</taxon>
        <taxon>Spermatophyta</taxon>
        <taxon>Magnoliopsida</taxon>
        <taxon>eudicotyledons</taxon>
        <taxon>Gunneridae</taxon>
        <taxon>Pentapetalae</taxon>
        <taxon>rosids</taxon>
        <taxon>fabids</taxon>
        <taxon>Rosales</taxon>
        <taxon>Rosaceae</taxon>
        <taxon>Rosoideae</taxon>
        <taxon>Rosoideae incertae sedis</taxon>
        <taxon>Rosa</taxon>
    </lineage>
</organism>